<evidence type="ECO:0000259" key="3">
    <source>
        <dbReference type="Pfam" id="PF13458"/>
    </source>
</evidence>
<name>A0A1S7U719_9HYPH</name>
<dbReference type="InterPro" id="IPR028081">
    <property type="entry name" value="Leu-bd"/>
</dbReference>
<organism evidence="4 5">
    <name type="scientific">Agrobacterium deltaense NCPPB 1641</name>
    <dbReference type="NCBI Taxonomy" id="1183425"/>
    <lineage>
        <taxon>Bacteria</taxon>
        <taxon>Pseudomonadati</taxon>
        <taxon>Pseudomonadota</taxon>
        <taxon>Alphaproteobacteria</taxon>
        <taxon>Hyphomicrobiales</taxon>
        <taxon>Rhizobiaceae</taxon>
        <taxon>Rhizobium/Agrobacterium group</taxon>
        <taxon>Agrobacterium</taxon>
    </lineage>
</organism>
<comment type="similarity">
    <text evidence="1">Belongs to the leucine-binding protein family.</text>
</comment>
<dbReference type="PANTHER" id="PTHR47235">
    <property type="entry name" value="BLR6548 PROTEIN"/>
    <property type="match status" value="1"/>
</dbReference>
<comment type="caution">
    <text evidence="4">The sequence shown here is derived from an EMBL/GenBank/DDBJ whole genome shotgun (WGS) entry which is preliminary data.</text>
</comment>
<feature type="domain" description="Leucine-binding protein" evidence="3">
    <location>
        <begin position="38"/>
        <end position="359"/>
    </location>
</feature>
<dbReference type="AlphaFoldDB" id="A0A1S7U719"/>
<evidence type="ECO:0000313" key="4">
    <source>
        <dbReference type="EMBL" id="CVI62637.1"/>
    </source>
</evidence>
<dbReference type="CDD" id="cd06334">
    <property type="entry name" value="PBP1_ABC_ligand_binding-like"/>
    <property type="match status" value="1"/>
</dbReference>
<dbReference type="Pfam" id="PF13458">
    <property type="entry name" value="Peripla_BP_6"/>
    <property type="match status" value="1"/>
</dbReference>
<accession>A0A1S7U719</accession>
<dbReference type="SUPFAM" id="SSF53822">
    <property type="entry name" value="Periplasmic binding protein-like I"/>
    <property type="match status" value="1"/>
</dbReference>
<gene>
    <name evidence="4" type="ORF">AGR7A_pAt10028</name>
</gene>
<evidence type="ECO:0000256" key="2">
    <source>
        <dbReference type="ARBA" id="ARBA00022729"/>
    </source>
</evidence>
<dbReference type="Gene3D" id="3.40.50.2300">
    <property type="match status" value="2"/>
</dbReference>
<evidence type="ECO:0000256" key="1">
    <source>
        <dbReference type="ARBA" id="ARBA00010062"/>
    </source>
</evidence>
<dbReference type="PROSITE" id="PS51318">
    <property type="entry name" value="TAT"/>
    <property type="match status" value="1"/>
</dbReference>
<keyword evidence="5" id="KW-1185">Reference proteome</keyword>
<proteinExistence type="inferred from homology"/>
<dbReference type="RefSeq" id="WP_080855382.1">
    <property type="nucleotide sequence ID" value="NZ_LT009777.1"/>
</dbReference>
<reference evidence="4" key="1">
    <citation type="submission" date="2016-01" db="EMBL/GenBank/DDBJ databases">
        <authorList>
            <person name="Regsiter A."/>
            <person name="william w."/>
        </authorList>
    </citation>
    <scope>NUCLEOTIDE SEQUENCE</scope>
    <source>
        <strain evidence="4">NCPPB 1641</strain>
    </source>
</reference>
<keyword evidence="2" id="KW-0732">Signal</keyword>
<dbReference type="EMBL" id="FCNP01000048">
    <property type="protein sequence ID" value="CVI62637.1"/>
    <property type="molecule type" value="Genomic_DNA"/>
</dbReference>
<evidence type="ECO:0000313" key="5">
    <source>
        <dbReference type="Proteomes" id="UP000192140"/>
    </source>
</evidence>
<sequence>MTEITRRALIQKFGATALTAGAFSMTAGISRAQAGELVIGASLPLTGGFAFAGIAIERGIQDYLAIVNESGGIAGRKVRLAFEDTGYKPDASVAVYNKLTSQNQINLYYGDSTGFAKAISPELGRTNKILMGGASFASELNNPEKFPNIFMAGPDYSNMIGILMKYIATKDPGSKIVLVNSDTEFGRDPIAFSRSKAAELGLKIVAEIITQPTAADISTEVLRLRQVRPDYVLFHGYVLAPLPEFISQAKQLGLKAKFMGTFWSMDSSLWDGVGEVADGFMGIMPYRYYYDSEPAPMLEKIRKMRPEYQATGYMQGMVSAMFMLEAAKRVLESGKELNGRNLKSALNTIQDFDTGGLIGVPASIYGNSVPIGRIYQYSAAERKMLPVSDWIDVASK</sequence>
<dbReference type="PANTHER" id="PTHR47235:SF1">
    <property type="entry name" value="BLR6548 PROTEIN"/>
    <property type="match status" value="1"/>
</dbReference>
<dbReference type="InterPro" id="IPR006311">
    <property type="entry name" value="TAT_signal"/>
</dbReference>
<protein>
    <submittedName>
        <fullName evidence="4">Branched-chain amino acid ABC superfamily ATP binding cassette transporter, binding protein</fullName>
    </submittedName>
</protein>
<dbReference type="Proteomes" id="UP000192140">
    <property type="component" value="Unassembled WGS sequence"/>
</dbReference>
<dbReference type="InterPro" id="IPR028082">
    <property type="entry name" value="Peripla_BP_I"/>
</dbReference>